<dbReference type="EMBL" id="CALNXK010000105">
    <property type="protein sequence ID" value="CAH3156639.1"/>
    <property type="molecule type" value="Genomic_DNA"/>
</dbReference>
<protein>
    <recommendedName>
        <fullName evidence="2">SWIM-type domain-containing protein</fullName>
    </recommendedName>
</protein>
<evidence type="ECO:0000259" key="2">
    <source>
        <dbReference type="PROSITE" id="PS50966"/>
    </source>
</evidence>
<keyword evidence="1" id="KW-0862">Zinc</keyword>
<sequence>EFATTQPQSSYVAFVFGLRHRWTYFLRTLPDIAPLLEPLELAIADLLVPAITEHVTTQEERDLLELPVRLGGLGLVNPARTASQEYEASVKITGPLVWQIVKQTHEPPDETEIKTLQASARREKDELLKMQCEQVRESLPSKTERAVELATEKGASNWLTVIPIKEMNFNLNKREFRDAIKLRYDWEIADLPAMCTCGDLFTVDHAMVCRHGGLIIQRHNEIRDLEAEMLRMVCTDVETEPVLQEITGEELNRGANKAPNDRLDVQARWFWDKQQSAFFDFRVCHPNADSHRELSPKQIFQLHENEKKRQYSRRVLEVEQGTFTPLVFTSTGGMAGECKRFHSRLAELLASKKGDDYATTISWIRAKVSFAILRSALLCLRGTRSKRRAANISDIDITSESAQARI</sequence>
<organism evidence="3 4">
    <name type="scientific">Porites lobata</name>
    <dbReference type="NCBI Taxonomy" id="104759"/>
    <lineage>
        <taxon>Eukaryota</taxon>
        <taxon>Metazoa</taxon>
        <taxon>Cnidaria</taxon>
        <taxon>Anthozoa</taxon>
        <taxon>Hexacorallia</taxon>
        <taxon>Scleractinia</taxon>
        <taxon>Fungiina</taxon>
        <taxon>Poritidae</taxon>
        <taxon>Porites</taxon>
    </lineage>
</organism>
<evidence type="ECO:0000313" key="3">
    <source>
        <dbReference type="EMBL" id="CAH3156639.1"/>
    </source>
</evidence>
<name>A0ABN8Q6L3_9CNID</name>
<evidence type="ECO:0000256" key="1">
    <source>
        <dbReference type="PROSITE-ProRule" id="PRU00325"/>
    </source>
</evidence>
<gene>
    <name evidence="3" type="ORF">PLOB_00001899</name>
</gene>
<keyword evidence="1" id="KW-0479">Metal-binding</keyword>
<dbReference type="PROSITE" id="PS50966">
    <property type="entry name" value="ZF_SWIM"/>
    <property type="match status" value="1"/>
</dbReference>
<feature type="non-terminal residue" evidence="3">
    <location>
        <position position="1"/>
    </location>
</feature>
<keyword evidence="1" id="KW-0863">Zinc-finger</keyword>
<dbReference type="Proteomes" id="UP001159405">
    <property type="component" value="Unassembled WGS sequence"/>
</dbReference>
<accession>A0ABN8Q6L3</accession>
<keyword evidence="4" id="KW-1185">Reference proteome</keyword>
<evidence type="ECO:0000313" key="4">
    <source>
        <dbReference type="Proteomes" id="UP001159405"/>
    </source>
</evidence>
<reference evidence="3 4" key="1">
    <citation type="submission" date="2022-05" db="EMBL/GenBank/DDBJ databases">
        <authorList>
            <consortium name="Genoscope - CEA"/>
            <person name="William W."/>
        </authorList>
    </citation>
    <scope>NUCLEOTIDE SEQUENCE [LARGE SCALE GENOMIC DNA]</scope>
</reference>
<feature type="domain" description="SWIM-type" evidence="2">
    <location>
        <begin position="180"/>
        <end position="220"/>
    </location>
</feature>
<dbReference type="InterPro" id="IPR007527">
    <property type="entry name" value="Znf_SWIM"/>
</dbReference>
<comment type="caution">
    <text evidence="3">The sequence shown here is derived from an EMBL/GenBank/DDBJ whole genome shotgun (WGS) entry which is preliminary data.</text>
</comment>
<proteinExistence type="predicted"/>